<protein>
    <submittedName>
        <fullName evidence="1">Uncharacterized protein</fullName>
    </submittedName>
</protein>
<organism evidence="1 2">
    <name type="scientific">Paramecium sonneborni</name>
    <dbReference type="NCBI Taxonomy" id="65129"/>
    <lineage>
        <taxon>Eukaryota</taxon>
        <taxon>Sar</taxon>
        <taxon>Alveolata</taxon>
        <taxon>Ciliophora</taxon>
        <taxon>Intramacronucleata</taxon>
        <taxon>Oligohymenophorea</taxon>
        <taxon>Peniculida</taxon>
        <taxon>Parameciidae</taxon>
        <taxon>Paramecium</taxon>
    </lineage>
</organism>
<name>A0A8S1Q770_9CILI</name>
<dbReference type="EMBL" id="CAJJDN010000098">
    <property type="protein sequence ID" value="CAD8111328.1"/>
    <property type="molecule type" value="Genomic_DNA"/>
</dbReference>
<gene>
    <name evidence="1" type="ORF">PSON_ATCC_30995.1.T0980010</name>
</gene>
<dbReference type="Proteomes" id="UP000692954">
    <property type="component" value="Unassembled WGS sequence"/>
</dbReference>
<proteinExistence type="predicted"/>
<comment type="caution">
    <text evidence="1">The sequence shown here is derived from an EMBL/GenBank/DDBJ whole genome shotgun (WGS) entry which is preliminary data.</text>
</comment>
<reference evidence="1" key="1">
    <citation type="submission" date="2021-01" db="EMBL/GenBank/DDBJ databases">
        <authorList>
            <consortium name="Genoscope - CEA"/>
            <person name="William W."/>
        </authorList>
    </citation>
    <scope>NUCLEOTIDE SEQUENCE</scope>
</reference>
<keyword evidence="2" id="KW-1185">Reference proteome</keyword>
<sequence>MKDIMMKWNKYRNRLHLRTMGLNQSICEDSLKLCTSVSRILNIDNYPLEENDQINRNPLYSKVSGITNLTLLILGKEVLPNIKRDHRLMMAKFKYYNSDFDEIIVSEEGHLGLTLKITKNNNPWIEFIKDKVYMDYNQNIKNVKIIETQDGIQYQLLWNQKI</sequence>
<accession>A0A8S1Q770</accession>
<evidence type="ECO:0000313" key="1">
    <source>
        <dbReference type="EMBL" id="CAD8111328.1"/>
    </source>
</evidence>
<evidence type="ECO:0000313" key="2">
    <source>
        <dbReference type="Proteomes" id="UP000692954"/>
    </source>
</evidence>
<dbReference type="AlphaFoldDB" id="A0A8S1Q770"/>